<dbReference type="EMBL" id="WIGM01000032">
    <property type="protein sequence ID" value="KAF6843758.1"/>
    <property type="molecule type" value="Genomic_DNA"/>
</dbReference>
<evidence type="ECO:0000256" key="2">
    <source>
        <dbReference type="ARBA" id="ARBA00022980"/>
    </source>
</evidence>
<keyword evidence="3" id="KW-0687">Ribonucleoprotein</keyword>
<dbReference type="InterPro" id="IPR001857">
    <property type="entry name" value="Ribosomal_bL19"/>
</dbReference>
<evidence type="ECO:0000313" key="4">
    <source>
        <dbReference type="EMBL" id="KAF6843758.1"/>
    </source>
</evidence>
<accession>A0A8H6NWA8</accession>
<dbReference type="GO" id="GO:0006412">
    <property type="term" value="P:translation"/>
    <property type="evidence" value="ECO:0007669"/>
    <property type="project" value="InterPro"/>
</dbReference>
<dbReference type="GO" id="GO:0003735">
    <property type="term" value="F:structural constituent of ribosome"/>
    <property type="evidence" value="ECO:0007669"/>
    <property type="project" value="InterPro"/>
</dbReference>
<dbReference type="GO" id="GO:0005762">
    <property type="term" value="C:mitochondrial large ribosomal subunit"/>
    <property type="evidence" value="ECO:0007669"/>
    <property type="project" value="TreeGrafter"/>
</dbReference>
<comment type="similarity">
    <text evidence="1">Belongs to the bacterial ribosomal protein bL19 family.</text>
</comment>
<proteinExistence type="inferred from homology"/>
<dbReference type="PANTHER" id="PTHR15680">
    <property type="entry name" value="RIBOSOMAL PROTEIN L19"/>
    <property type="match status" value="1"/>
</dbReference>
<name>A0A8H6NWA8_9PEZI</name>
<keyword evidence="5" id="KW-1185">Reference proteome</keyword>
<comment type="caution">
    <text evidence="4">The sequence shown here is derived from an EMBL/GenBank/DDBJ whole genome shotgun (WGS) entry which is preliminary data.</text>
</comment>
<dbReference type="AlphaFoldDB" id="A0A8H6NWA8"/>
<dbReference type="InterPro" id="IPR038657">
    <property type="entry name" value="Ribosomal_bL19_sf"/>
</dbReference>
<evidence type="ECO:0000313" key="5">
    <source>
        <dbReference type="Proteomes" id="UP000639643"/>
    </source>
</evidence>
<dbReference type="SUPFAM" id="SSF50104">
    <property type="entry name" value="Translation proteins SH3-like domain"/>
    <property type="match status" value="1"/>
</dbReference>
<dbReference type="Gene3D" id="2.30.30.790">
    <property type="match status" value="1"/>
</dbReference>
<evidence type="ECO:0000256" key="1">
    <source>
        <dbReference type="ARBA" id="ARBA00005781"/>
    </source>
</evidence>
<dbReference type="InterPro" id="IPR008991">
    <property type="entry name" value="Translation_prot_SH3-like_sf"/>
</dbReference>
<dbReference type="Pfam" id="PF01245">
    <property type="entry name" value="Ribosomal_L19"/>
    <property type="match status" value="1"/>
</dbReference>
<dbReference type="Proteomes" id="UP000639643">
    <property type="component" value="Unassembled WGS sequence"/>
</dbReference>
<sequence>MNANCLLRRPVGCLKTALRQTRQQRLVVRSMATTTEATTTEATTTEAAAVEPAVRRASKKPVRMPKPAIFQPEGKPPFAVWPQLPSVRHTHKNPMLALDAQQRAKLDPTGSRTSLFDRSRPDAAKVGDVLMVTTKTGAPFSGVCTSYRRRGVDTAICVRGQILKVSVERWFKIYSPTVLGIDIAWRKPKRARRARLTYMRKPKHDMGNVDALVKNFIKERYGGRRGKGGMRFEKS</sequence>
<dbReference type="OrthoDB" id="432645at2759"/>
<evidence type="ECO:0000256" key="3">
    <source>
        <dbReference type="ARBA" id="ARBA00023274"/>
    </source>
</evidence>
<dbReference type="PANTHER" id="PTHR15680:SF9">
    <property type="entry name" value="LARGE RIBOSOMAL SUBUNIT PROTEIN BL19M"/>
    <property type="match status" value="1"/>
</dbReference>
<protein>
    <submittedName>
        <fullName evidence="4">Mitochondrial ribosomal</fullName>
    </submittedName>
</protein>
<organism evidence="4 5">
    <name type="scientific">Colletotrichum musicola</name>
    <dbReference type="NCBI Taxonomy" id="2175873"/>
    <lineage>
        <taxon>Eukaryota</taxon>
        <taxon>Fungi</taxon>
        <taxon>Dikarya</taxon>
        <taxon>Ascomycota</taxon>
        <taxon>Pezizomycotina</taxon>
        <taxon>Sordariomycetes</taxon>
        <taxon>Hypocreomycetidae</taxon>
        <taxon>Glomerellales</taxon>
        <taxon>Glomerellaceae</taxon>
        <taxon>Colletotrichum</taxon>
        <taxon>Colletotrichum orchidearum species complex</taxon>
    </lineage>
</organism>
<gene>
    <name evidence="4" type="ORF">CMUS01_01768</name>
</gene>
<keyword evidence="2" id="KW-0689">Ribosomal protein</keyword>
<reference evidence="4" key="1">
    <citation type="journal article" date="2020" name="Phytopathology">
        <title>Genome Sequence Resources of Colletotrichum truncatum, C. plurivorum, C. musicola, and C. sojae: Four Species Pathogenic to Soybean (Glycine max).</title>
        <authorList>
            <person name="Rogerio F."/>
            <person name="Boufleur T.R."/>
            <person name="Ciampi-Guillardi M."/>
            <person name="Sukno S.A."/>
            <person name="Thon M.R."/>
            <person name="Massola Junior N.S."/>
            <person name="Baroncelli R."/>
        </authorList>
    </citation>
    <scope>NUCLEOTIDE SEQUENCE</scope>
    <source>
        <strain evidence="4">LFN0074</strain>
    </source>
</reference>